<evidence type="ECO:0000313" key="3">
    <source>
        <dbReference type="Proteomes" id="UP000005798"/>
    </source>
</evidence>
<proteinExistence type="predicted"/>
<dbReference type="EMBL" id="ABFX02000008">
    <property type="protein sequence ID" value="EDS17654.1"/>
    <property type="molecule type" value="Genomic_DNA"/>
</dbReference>
<reference evidence="2" key="1">
    <citation type="submission" date="2007-11" db="EMBL/GenBank/DDBJ databases">
        <authorList>
            <person name="Fulton L."/>
            <person name="Clifton S."/>
            <person name="Fulton B."/>
            <person name="Xu J."/>
            <person name="Minx P."/>
            <person name="Pepin K.H."/>
            <person name="Johnson M."/>
            <person name="Thiruvilangam P."/>
            <person name="Bhonagiri V."/>
            <person name="Nash W.E."/>
            <person name="Mardis E.R."/>
            <person name="Wilson R.K."/>
        </authorList>
    </citation>
    <scope>NUCLEOTIDE SEQUENCE [LARGE SCALE GENOMIC DNA]</scope>
    <source>
        <strain evidence="2">DSM 1402</strain>
    </source>
</reference>
<dbReference type="InterPro" id="IPR045492">
    <property type="entry name" value="DUF6434"/>
</dbReference>
<dbReference type="RefSeq" id="WP_003538235.1">
    <property type="nucleotide sequence ID" value="NZ_CP036346.1"/>
</dbReference>
<protein>
    <recommendedName>
        <fullName evidence="1">DUF6434 domain-containing protein</fullName>
    </recommendedName>
</protein>
<evidence type="ECO:0000259" key="1">
    <source>
        <dbReference type="Pfam" id="PF20026"/>
    </source>
</evidence>
<dbReference type="Pfam" id="PF20026">
    <property type="entry name" value="DUF6434"/>
    <property type="match status" value="1"/>
</dbReference>
<feature type="domain" description="DUF6434" evidence="1">
    <location>
        <begin position="46"/>
        <end position="91"/>
    </location>
</feature>
<evidence type="ECO:0000313" key="2">
    <source>
        <dbReference type="EMBL" id="EDS17654.1"/>
    </source>
</evidence>
<sequence length="103" mass="11946">MAFCRVNGLPMSGGKVEITERIGYFLDTGNISDLISSNKSKCQIGIITEDSKIEENFVCSQKHRVFFKEKIDKTFSFNVPFQKWLKTNTGKIYLMQLKHIMRF</sequence>
<keyword evidence="3" id="KW-1185">Reference proteome</keyword>
<accession>B0N766</accession>
<comment type="caution">
    <text evidence="2">The sequence shown here is derived from an EMBL/GenBank/DDBJ whole genome shotgun (WGS) entry which is preliminary data.</text>
</comment>
<dbReference type="Proteomes" id="UP000005798">
    <property type="component" value="Unassembled WGS sequence"/>
</dbReference>
<dbReference type="HOGENOM" id="CLU_2394692_0_0_9"/>
<reference evidence="2" key="2">
    <citation type="submission" date="2014-06" db="EMBL/GenBank/DDBJ databases">
        <title>Draft genome sequence of Clostridium ramosum(DSM 1402).</title>
        <authorList>
            <person name="Sudarsanam P."/>
            <person name="Ley R."/>
            <person name="Guruge J."/>
            <person name="Turnbaugh P.J."/>
            <person name="Mahowald M."/>
            <person name="Liep D."/>
            <person name="Gordon J."/>
        </authorList>
    </citation>
    <scope>NUCLEOTIDE SEQUENCE</scope>
    <source>
        <strain evidence="2">DSM 1402</strain>
    </source>
</reference>
<dbReference type="Pfam" id="PF18953">
    <property type="entry name" value="SAP_new25"/>
    <property type="match status" value="1"/>
</dbReference>
<dbReference type="eggNOG" id="ENOG502ZBZG">
    <property type="taxonomic scope" value="Bacteria"/>
</dbReference>
<organism evidence="2 3">
    <name type="scientific">Thomasclavelia ramosa DSM 1402</name>
    <dbReference type="NCBI Taxonomy" id="445974"/>
    <lineage>
        <taxon>Bacteria</taxon>
        <taxon>Bacillati</taxon>
        <taxon>Bacillota</taxon>
        <taxon>Erysipelotrichia</taxon>
        <taxon>Erysipelotrichales</taxon>
        <taxon>Coprobacillaceae</taxon>
        <taxon>Thomasclavelia</taxon>
    </lineage>
</organism>
<name>B0N766_9FIRM</name>
<dbReference type="AlphaFoldDB" id="B0N766"/>
<gene>
    <name evidence="2" type="ORF">CLORAM_02449</name>
</gene>